<dbReference type="Proteomes" id="UP000799440">
    <property type="component" value="Unassembled WGS sequence"/>
</dbReference>
<keyword evidence="1 2" id="KW-0344">Guanine-nucleotide releasing factor</keyword>
<dbReference type="PANTHER" id="PTHR23113:SF348">
    <property type="entry name" value="GUANYL-NUCLEOTIDE EXCHANGE FACTOR RASGEF, PUTATIVE (AFU_ORTHOLOGUE AFUA_1G04700)-RELATED"/>
    <property type="match status" value="1"/>
</dbReference>
<dbReference type="Gene3D" id="3.40.50.300">
    <property type="entry name" value="P-loop containing nucleotide triphosphate hydrolases"/>
    <property type="match status" value="1"/>
</dbReference>
<dbReference type="GO" id="GO:0005085">
    <property type="term" value="F:guanyl-nucleotide exchange factor activity"/>
    <property type="evidence" value="ECO:0007669"/>
    <property type="project" value="UniProtKB-KW"/>
</dbReference>
<organism evidence="6 7">
    <name type="scientific">Sporormia fimetaria CBS 119925</name>
    <dbReference type="NCBI Taxonomy" id="1340428"/>
    <lineage>
        <taxon>Eukaryota</taxon>
        <taxon>Fungi</taxon>
        <taxon>Dikarya</taxon>
        <taxon>Ascomycota</taxon>
        <taxon>Pezizomycotina</taxon>
        <taxon>Dothideomycetes</taxon>
        <taxon>Pleosporomycetidae</taxon>
        <taxon>Pleosporales</taxon>
        <taxon>Sporormiaceae</taxon>
        <taxon>Sporormia</taxon>
    </lineage>
</organism>
<sequence length="896" mass="101102">MHPPRRESAAAFTDATGQRPGGIKTRAYSAPLVPRDRGDGADDEHMEALADDDEITTDPFFQRFNFSNPAENRDDASSSSADSSSDTEGPLSPTHIKHCPGVSESQASPRSPVPSVMSTAESMSSMQDLNIAVLGARGTGKSHFIRRAFNLSSNPTTAVSTRKMRIDEGYYVVRFLEICFNDIHIGDRNDIKWPETIDNFAMPRIDGAVTVYDIANQESLVRVPEILNVLAKTSVPFVLVACKCDEHPAHREVDPAVVEEKARSFLGKVTAYQTSDSTPDVDKQCLSGITRAAIAVKRQQWAARKHERANSEFSLARSRRRSSDVKGHHYKSSETPGHTFLDLEESPGYDSYDSEGPASDGDQSVQSELPSNENGYTFDQLVDRLLSQPMSKNDSKFVSIFLALYRKFATPGQLLEAILKRFDALNEDNNPHVIRMIAQLRYLTVLQQWVSHYPGDFAYPSTRRTIRRFVSSLAGNREFAVAAKEMIQDLEAVAEDDDTDWACSDRQRDNDKLPNFHNVLDEDSEDDEFTRAIGHLSMTGDRLSMAPSMRTTWTGTSRTTQSTSASGSTASQTLLNIVEKNEKLAKQLVPNPTRPLSKIQWRQLMNESEDVIARELTRMDWIMFSSIRPRDLVRHVSLNAEEKKKCKSLENVNRMIDHFNHISYLVTNYILLRDKPRHRSFMLDKWMRIARKLRALNNYNGLGAVMAGINKAAVHRLVATRELVPQETQRDYMKLDILMSHQRSHFAYRLAWENSSNERIPYTPLLKRDLVSASEGNSTFIGDRRLAPAFNPHPGVSVFQGAPGNRDSREAPPGGVQGKERINWKKFEIMGEVIVGVQRAQGTPYPYMTKNEEIRSLILDVVIKKDDDELFERSVQVESAGAGDRNRRIFNWLRER</sequence>
<dbReference type="Gene3D" id="1.10.840.10">
    <property type="entry name" value="Ras guanine-nucleotide exchange factors catalytic domain"/>
    <property type="match status" value="1"/>
</dbReference>
<gene>
    <name evidence="6" type="ORF">M011DRAFT_495417</name>
</gene>
<dbReference type="SMART" id="SM00229">
    <property type="entry name" value="RasGEFN"/>
    <property type="match status" value="1"/>
</dbReference>
<dbReference type="PROSITE" id="PS50212">
    <property type="entry name" value="RASGEF_NTER"/>
    <property type="match status" value="1"/>
</dbReference>
<dbReference type="OrthoDB" id="28357at2759"/>
<dbReference type="SMART" id="SM00173">
    <property type="entry name" value="RAS"/>
    <property type="match status" value="1"/>
</dbReference>
<accession>A0A6A6V9X1</accession>
<feature type="compositionally biased region" description="Acidic residues" evidence="3">
    <location>
        <begin position="41"/>
        <end position="56"/>
    </location>
</feature>
<dbReference type="InterPro" id="IPR008937">
    <property type="entry name" value="Ras-like_GEF"/>
</dbReference>
<dbReference type="SUPFAM" id="SSF48366">
    <property type="entry name" value="Ras GEF"/>
    <property type="match status" value="1"/>
</dbReference>
<evidence type="ECO:0000256" key="2">
    <source>
        <dbReference type="PROSITE-ProRule" id="PRU00168"/>
    </source>
</evidence>
<reference evidence="6" key="1">
    <citation type="journal article" date="2020" name="Stud. Mycol.">
        <title>101 Dothideomycetes genomes: a test case for predicting lifestyles and emergence of pathogens.</title>
        <authorList>
            <person name="Haridas S."/>
            <person name="Albert R."/>
            <person name="Binder M."/>
            <person name="Bloem J."/>
            <person name="Labutti K."/>
            <person name="Salamov A."/>
            <person name="Andreopoulos B."/>
            <person name="Baker S."/>
            <person name="Barry K."/>
            <person name="Bills G."/>
            <person name="Bluhm B."/>
            <person name="Cannon C."/>
            <person name="Castanera R."/>
            <person name="Culley D."/>
            <person name="Daum C."/>
            <person name="Ezra D."/>
            <person name="Gonzalez J."/>
            <person name="Henrissat B."/>
            <person name="Kuo A."/>
            <person name="Liang C."/>
            <person name="Lipzen A."/>
            <person name="Lutzoni F."/>
            <person name="Magnuson J."/>
            <person name="Mondo S."/>
            <person name="Nolan M."/>
            <person name="Ohm R."/>
            <person name="Pangilinan J."/>
            <person name="Park H.-J."/>
            <person name="Ramirez L."/>
            <person name="Alfaro M."/>
            <person name="Sun H."/>
            <person name="Tritt A."/>
            <person name="Yoshinaga Y."/>
            <person name="Zwiers L.-H."/>
            <person name="Turgeon B."/>
            <person name="Goodwin S."/>
            <person name="Spatafora J."/>
            <person name="Crous P."/>
            <person name="Grigoriev I."/>
        </authorList>
    </citation>
    <scope>NUCLEOTIDE SEQUENCE</scope>
    <source>
        <strain evidence="6">CBS 119925</strain>
    </source>
</reference>
<dbReference type="GO" id="GO:0005525">
    <property type="term" value="F:GTP binding"/>
    <property type="evidence" value="ECO:0007669"/>
    <property type="project" value="InterPro"/>
</dbReference>
<dbReference type="GO" id="GO:0003924">
    <property type="term" value="F:GTPase activity"/>
    <property type="evidence" value="ECO:0007669"/>
    <property type="project" value="InterPro"/>
</dbReference>
<dbReference type="SUPFAM" id="SSF52540">
    <property type="entry name" value="P-loop containing nucleoside triphosphate hydrolases"/>
    <property type="match status" value="1"/>
</dbReference>
<evidence type="ECO:0000259" key="5">
    <source>
        <dbReference type="PROSITE" id="PS50212"/>
    </source>
</evidence>
<dbReference type="PROSITE" id="PS50009">
    <property type="entry name" value="RASGEF_CAT"/>
    <property type="match status" value="1"/>
</dbReference>
<name>A0A6A6V9X1_9PLEO</name>
<feature type="domain" description="Ras-GEF" evidence="4">
    <location>
        <begin position="608"/>
        <end position="880"/>
    </location>
</feature>
<feature type="region of interest" description="Disordered" evidence="3">
    <location>
        <begin position="1"/>
        <end position="121"/>
    </location>
</feature>
<dbReference type="InterPro" id="IPR000651">
    <property type="entry name" value="Ras-like_Gua-exchang_fac_N"/>
</dbReference>
<dbReference type="InterPro" id="IPR001806">
    <property type="entry name" value="Small_GTPase"/>
</dbReference>
<dbReference type="CDD" id="cd06224">
    <property type="entry name" value="REM"/>
    <property type="match status" value="1"/>
</dbReference>
<dbReference type="Gene3D" id="1.20.870.10">
    <property type="entry name" value="Son of sevenless (SoS) protein Chain: S domain 1"/>
    <property type="match status" value="1"/>
</dbReference>
<dbReference type="Pfam" id="PF00617">
    <property type="entry name" value="RasGEF"/>
    <property type="match status" value="1"/>
</dbReference>
<feature type="region of interest" description="Disordered" evidence="3">
    <location>
        <begin position="797"/>
        <end position="817"/>
    </location>
</feature>
<dbReference type="SMART" id="SM00147">
    <property type="entry name" value="RasGEF"/>
    <property type="match status" value="1"/>
</dbReference>
<dbReference type="SMART" id="SM00175">
    <property type="entry name" value="RAB"/>
    <property type="match status" value="1"/>
</dbReference>
<dbReference type="Pfam" id="PF00071">
    <property type="entry name" value="Ras"/>
    <property type="match status" value="1"/>
</dbReference>
<dbReference type="PANTHER" id="PTHR23113">
    <property type="entry name" value="GUANINE NUCLEOTIDE EXCHANGE FACTOR"/>
    <property type="match status" value="1"/>
</dbReference>
<dbReference type="EMBL" id="MU006580">
    <property type="protein sequence ID" value="KAF2745957.1"/>
    <property type="molecule type" value="Genomic_DNA"/>
</dbReference>
<dbReference type="InterPro" id="IPR001895">
    <property type="entry name" value="RASGEF_cat_dom"/>
</dbReference>
<evidence type="ECO:0000256" key="3">
    <source>
        <dbReference type="SAM" id="MobiDB-lite"/>
    </source>
</evidence>
<feature type="domain" description="N-terminal Ras-GEF" evidence="5">
    <location>
        <begin position="369"/>
        <end position="494"/>
    </location>
</feature>
<dbReference type="Pfam" id="PF00618">
    <property type="entry name" value="RasGEF_N"/>
    <property type="match status" value="1"/>
</dbReference>
<evidence type="ECO:0000256" key="1">
    <source>
        <dbReference type="ARBA" id="ARBA00022658"/>
    </source>
</evidence>
<proteinExistence type="predicted"/>
<feature type="compositionally biased region" description="Polar residues" evidence="3">
    <location>
        <begin position="361"/>
        <end position="373"/>
    </location>
</feature>
<dbReference type="GO" id="GO:0007265">
    <property type="term" value="P:Ras protein signal transduction"/>
    <property type="evidence" value="ECO:0007669"/>
    <property type="project" value="TreeGrafter"/>
</dbReference>
<feature type="compositionally biased region" description="Low complexity" evidence="3">
    <location>
        <begin position="77"/>
        <end position="86"/>
    </location>
</feature>
<evidence type="ECO:0000259" key="4">
    <source>
        <dbReference type="PROSITE" id="PS50009"/>
    </source>
</evidence>
<feature type="region of interest" description="Disordered" evidence="3">
    <location>
        <begin position="312"/>
        <end position="373"/>
    </location>
</feature>
<dbReference type="InterPro" id="IPR023578">
    <property type="entry name" value="Ras_GEF_dom_sf"/>
</dbReference>
<evidence type="ECO:0000313" key="7">
    <source>
        <dbReference type="Proteomes" id="UP000799440"/>
    </source>
</evidence>
<evidence type="ECO:0000313" key="6">
    <source>
        <dbReference type="EMBL" id="KAF2745957.1"/>
    </source>
</evidence>
<dbReference type="InterPro" id="IPR036964">
    <property type="entry name" value="RASGEF_cat_dom_sf"/>
</dbReference>
<dbReference type="AlphaFoldDB" id="A0A6A6V9X1"/>
<dbReference type="GO" id="GO:0005886">
    <property type="term" value="C:plasma membrane"/>
    <property type="evidence" value="ECO:0007669"/>
    <property type="project" value="TreeGrafter"/>
</dbReference>
<keyword evidence="7" id="KW-1185">Reference proteome</keyword>
<dbReference type="InterPro" id="IPR027417">
    <property type="entry name" value="P-loop_NTPase"/>
</dbReference>
<protein>
    <submittedName>
        <fullName evidence="6">Ras GEF</fullName>
    </submittedName>
</protein>